<feature type="region of interest" description="Disordered" evidence="1">
    <location>
        <begin position="149"/>
        <end position="178"/>
    </location>
</feature>
<reference evidence="2 3" key="1">
    <citation type="journal article" date="2018" name="Sci. Rep.">
        <title>Genomic signatures of local adaptation to the degree of environmental predictability in rotifers.</title>
        <authorList>
            <person name="Franch-Gras L."/>
            <person name="Hahn C."/>
            <person name="Garcia-Roger E.M."/>
            <person name="Carmona M.J."/>
            <person name="Serra M."/>
            <person name="Gomez A."/>
        </authorList>
    </citation>
    <scope>NUCLEOTIDE SEQUENCE [LARGE SCALE GENOMIC DNA]</scope>
    <source>
        <strain evidence="2">HYR1</strain>
    </source>
</reference>
<name>A0A3M7QDP5_BRAPC</name>
<comment type="caution">
    <text evidence="2">The sequence shown here is derived from an EMBL/GenBank/DDBJ whole genome shotgun (WGS) entry which is preliminary data.</text>
</comment>
<accession>A0A3M7QDP5</accession>
<evidence type="ECO:0000313" key="3">
    <source>
        <dbReference type="Proteomes" id="UP000276133"/>
    </source>
</evidence>
<dbReference type="EMBL" id="REGN01006469">
    <property type="protein sequence ID" value="RNA09403.1"/>
    <property type="molecule type" value="Genomic_DNA"/>
</dbReference>
<dbReference type="AlphaFoldDB" id="A0A3M7QDP5"/>
<protein>
    <submittedName>
        <fullName evidence="2">Uncharacterized protein</fullName>
    </submittedName>
</protein>
<sequence length="384" mass="43953">MFNYRHHPTSLEDDFEYMRPKPTPPLPYSQSPSLKYHHNIYNQACQPAHLENTSFQSNLSLNETISKSVMFGIPRNNCPRPLDSRPSVGVDFHPANLGSPFVDITLNNCDDLSLYQPVKSQNQFQPLRQSYPQMQSKPSPIGHLVRPHIHSSHVQRTSSQIETPKPILKKTPEPKWSQNDHVQYNQNLYQEESLFKNEDNFNAEGQDSDQDESETVFSASLKDLKQHSKDWSIDQSSISQNKSSSFQYQSFMLDDESLSNNTSMNTRALAAKYLFKKDGSIVNSSTGHSLILPRLETQNLFKLYTPEERTIEESRFLNKSSSNSSSSSDSDEDVWLFGKPIEDSDKKKPCRKSAKDFSDQDSDIERDVTNILDIEKLKLLPKLL</sequence>
<gene>
    <name evidence="2" type="ORF">BpHYR1_053755</name>
</gene>
<organism evidence="2 3">
    <name type="scientific">Brachionus plicatilis</name>
    <name type="common">Marine rotifer</name>
    <name type="synonym">Brachionus muelleri</name>
    <dbReference type="NCBI Taxonomy" id="10195"/>
    <lineage>
        <taxon>Eukaryota</taxon>
        <taxon>Metazoa</taxon>
        <taxon>Spiralia</taxon>
        <taxon>Gnathifera</taxon>
        <taxon>Rotifera</taxon>
        <taxon>Eurotatoria</taxon>
        <taxon>Monogononta</taxon>
        <taxon>Pseudotrocha</taxon>
        <taxon>Ploima</taxon>
        <taxon>Brachionidae</taxon>
        <taxon>Brachionus</taxon>
    </lineage>
</organism>
<dbReference type="Proteomes" id="UP000276133">
    <property type="component" value="Unassembled WGS sequence"/>
</dbReference>
<evidence type="ECO:0000313" key="2">
    <source>
        <dbReference type="EMBL" id="RNA09403.1"/>
    </source>
</evidence>
<dbReference type="OrthoDB" id="10512729at2759"/>
<keyword evidence="3" id="KW-1185">Reference proteome</keyword>
<evidence type="ECO:0000256" key="1">
    <source>
        <dbReference type="SAM" id="MobiDB-lite"/>
    </source>
</evidence>
<proteinExistence type="predicted"/>
<feature type="region of interest" description="Disordered" evidence="1">
    <location>
        <begin position="340"/>
        <end position="361"/>
    </location>
</feature>